<evidence type="ECO:0000256" key="1">
    <source>
        <dbReference type="SAM" id="Phobius"/>
    </source>
</evidence>
<feature type="transmembrane region" description="Helical" evidence="1">
    <location>
        <begin position="789"/>
        <end position="819"/>
    </location>
</feature>
<feature type="transmembrane region" description="Helical" evidence="1">
    <location>
        <begin position="45"/>
        <end position="68"/>
    </location>
</feature>
<feature type="transmembrane region" description="Helical" evidence="1">
    <location>
        <begin position="460"/>
        <end position="483"/>
    </location>
</feature>
<accession>A0A815TG79</accession>
<sequence>MFQYPYSFLVHKILFEYAKNFNFFPSIPPSTDEHELRNQRISTRLFLVLLSTSLIILLIYNSLITVTITKTIQTPSLKQYEELYETYSKTLTCPCQKMSIDYKNIVQINFTLHQVCDSDFISEKWIKYLAHSFDQNSIIFNDFRSFSLSLFQTLNLLCEQTNKIIVDNLKQSDLSQYISTIVTSLDLFQSQIETFAKQLKSTITYNFLFMLDLIRTTTTADGLHSALNTNYRLYKVSTDLAVRSQAYNYSNCLCSLSSTCFIQSSIPYSHKAPPVIVPGIYQGCYVIDGLFRSTLECFYDQSCIDKVQFYAVSIITFRAQAMYPKSRFLINSTMGEIIQELMIEEWNWTPKYENYYNECRPIECKYSYETKSGLVYIVTATIGLIGGLFTALKIAVPFCVNVIIRKRRSETERTGFRICEQVSILFRKIKIFLTTFNFFPSIPPSTDEHELRNQRISTRLFLVLLSTSLIILLIYNSLITVTITKTIQTPSLKQYEELYETYSKTLTCPCQKMSIDYKNIVQINFTLHQVCDSDFISEKWIKYLAHSFDQNSIIFNDFRSFSLSLFQTLNLLCEQTNKIIVDNLKQSDLSQYISTIVTSLDLFQSQIETFAKQLKSTITYNFLFMLDLIRTTTTADGLHSALNTNYRLYKVSTDLAVRSQAYNYSNCLCSLSSTCFIQSSIPYSHKAPPVIVPGIYQGCYVIDGLFRSTLECFYDQSCIDKVQFYAVSIITFRAQAMYPKSRFLINSTMGEIIQELMIEEWNWTPKYENYYNECRPIECKYSYETKSGLVYIVTATIGLIGGLFTALKIAVPFCVNVIIRKRRSETERTGFRICEQVSILFRKVKIFLTTFNFFPSIPPSTDEHELRNQRISTRLFLVLLSTSLIILLIYNSLITVTITKTIQTPSLKKYEELYETYSKTLTCPCQKMSIDYKDIVQINFTLHQMCKNDTIAEAWYLYLSYGHYAGGISSIDFREVGKHIFHALRFCCELANNMIETSLSDFEFNQYISPVVTSSDLFKSQIETSGKQFKSTTTYNFLVLLSLIRITNTANGLYSVTTQNYQIYLSSDGKTYLSRPSRFGDCECNRSSVCFSPSTIYTYPQMKPIFSVPGVYHGCYIVDALFRSTLECFYDKECVDKVQSYVESSVSFRPRVLDASLKSRFLINSTMGEIIQESMIEEWNWTPRYENYYNECQPIECTYSYETKIGVVYIVTATIGLIGGLFTALKIAVPNLVKFIDYLIRRCAIRKMNPQ</sequence>
<keyword evidence="1" id="KW-0812">Transmembrane</keyword>
<keyword evidence="1" id="KW-1133">Transmembrane helix</keyword>
<dbReference type="AlphaFoldDB" id="A0A815TG79"/>
<feature type="transmembrane region" description="Helical" evidence="1">
    <location>
        <begin position="875"/>
        <end position="898"/>
    </location>
</feature>
<name>A0A815TG79_ADIRI</name>
<dbReference type="EMBL" id="CAJNOJ010000675">
    <property type="protein sequence ID" value="CAF1508009.1"/>
    <property type="molecule type" value="Genomic_DNA"/>
</dbReference>
<keyword evidence="1" id="KW-0472">Membrane</keyword>
<feature type="non-terminal residue" evidence="2">
    <location>
        <position position="1"/>
    </location>
</feature>
<gene>
    <name evidence="2" type="ORF">EDS130_LOCUS43059</name>
</gene>
<organism evidence="2 3">
    <name type="scientific">Adineta ricciae</name>
    <name type="common">Rotifer</name>
    <dbReference type="NCBI Taxonomy" id="249248"/>
    <lineage>
        <taxon>Eukaryota</taxon>
        <taxon>Metazoa</taxon>
        <taxon>Spiralia</taxon>
        <taxon>Gnathifera</taxon>
        <taxon>Rotifera</taxon>
        <taxon>Eurotatoria</taxon>
        <taxon>Bdelloidea</taxon>
        <taxon>Adinetida</taxon>
        <taxon>Adinetidae</taxon>
        <taxon>Adineta</taxon>
    </lineage>
</organism>
<protein>
    <submittedName>
        <fullName evidence="2">Uncharacterized protein</fullName>
    </submittedName>
</protein>
<evidence type="ECO:0000313" key="3">
    <source>
        <dbReference type="Proteomes" id="UP000663852"/>
    </source>
</evidence>
<feature type="transmembrane region" description="Helical" evidence="1">
    <location>
        <begin position="1207"/>
        <end position="1229"/>
    </location>
</feature>
<dbReference type="Proteomes" id="UP000663852">
    <property type="component" value="Unassembled WGS sequence"/>
</dbReference>
<evidence type="ECO:0000313" key="2">
    <source>
        <dbReference type="EMBL" id="CAF1508009.1"/>
    </source>
</evidence>
<comment type="caution">
    <text evidence="2">The sequence shown here is derived from an EMBL/GenBank/DDBJ whole genome shotgun (WGS) entry which is preliminary data.</text>
</comment>
<proteinExistence type="predicted"/>
<reference evidence="2" key="1">
    <citation type="submission" date="2021-02" db="EMBL/GenBank/DDBJ databases">
        <authorList>
            <person name="Nowell W R."/>
        </authorList>
    </citation>
    <scope>NUCLEOTIDE SEQUENCE</scope>
</reference>
<feature type="transmembrane region" description="Helical" evidence="1">
    <location>
        <begin position="374"/>
        <end position="404"/>
    </location>
</feature>